<dbReference type="Pfam" id="PF19867">
    <property type="entry name" value="DUF6340"/>
    <property type="match status" value="1"/>
</dbReference>
<accession>A0A1I6H139</accession>
<name>A0A1I6H139_9FLAO</name>
<protein>
    <recommendedName>
        <fullName evidence="4">Tetratricopeptide repeat-containing protein</fullName>
    </recommendedName>
</protein>
<proteinExistence type="predicted"/>
<feature type="chain" id="PRO_5011671025" description="Tetratricopeptide repeat-containing protein" evidence="1">
    <location>
        <begin position="22"/>
        <end position="350"/>
    </location>
</feature>
<evidence type="ECO:0000313" key="3">
    <source>
        <dbReference type="Proteomes" id="UP000199534"/>
    </source>
</evidence>
<gene>
    <name evidence="2" type="ORF">SAMN04490243_2038</name>
</gene>
<evidence type="ECO:0000256" key="1">
    <source>
        <dbReference type="SAM" id="SignalP"/>
    </source>
</evidence>
<keyword evidence="1" id="KW-0732">Signal</keyword>
<dbReference type="AlphaFoldDB" id="A0A1I6H139"/>
<sequence>MRSLVYLGFLSLLLFSCSATHRLSMTVTEPAVVSLPKNVQRVGIINRSIPSEGKGTLAKIDAILSAEGMQLDRDGSQAALQGLADRLRTSNRFEAVVILDSLPQLAKGTLAMPAALSREQLRELCATYGLDAVFSLAYYDTATQVRAEIGMREVTGTLGIPVKVPMHRLDLTTALRSGWRIYLPQVPLPVDQWEYTDYLRVSGQGINPVEALESIRNRKERVLDISRQTGFVHGSRLEPSRIRVGRDYFVRGNDSFERGKRLAQTGAWNEAAQLWEAETAHPKDKIAGRAHYNMAIINEINGDLEAAHSWAKDAYAIYGNREALRYIRILERRLAAQAELEMQLSGLTPE</sequence>
<dbReference type="OrthoDB" id="632318at2"/>
<dbReference type="PROSITE" id="PS51257">
    <property type="entry name" value="PROKAR_LIPOPROTEIN"/>
    <property type="match status" value="1"/>
</dbReference>
<feature type="signal peptide" evidence="1">
    <location>
        <begin position="1"/>
        <end position="21"/>
    </location>
</feature>
<evidence type="ECO:0008006" key="4">
    <source>
        <dbReference type="Google" id="ProtNLM"/>
    </source>
</evidence>
<reference evidence="2 3" key="1">
    <citation type="submission" date="2016-10" db="EMBL/GenBank/DDBJ databases">
        <authorList>
            <person name="de Groot N.N."/>
        </authorList>
    </citation>
    <scope>NUCLEOTIDE SEQUENCE [LARGE SCALE GENOMIC DNA]</scope>
    <source>
        <strain evidence="2 3">DSM 21019</strain>
    </source>
</reference>
<organism evidence="2 3">
    <name type="scientific">Robiginitalea myxolifaciens</name>
    <dbReference type="NCBI Taxonomy" id="400055"/>
    <lineage>
        <taxon>Bacteria</taxon>
        <taxon>Pseudomonadati</taxon>
        <taxon>Bacteroidota</taxon>
        <taxon>Flavobacteriia</taxon>
        <taxon>Flavobacteriales</taxon>
        <taxon>Flavobacteriaceae</taxon>
        <taxon>Robiginitalea</taxon>
    </lineage>
</organism>
<dbReference type="Proteomes" id="UP000199534">
    <property type="component" value="Unassembled WGS sequence"/>
</dbReference>
<evidence type="ECO:0000313" key="2">
    <source>
        <dbReference type="EMBL" id="SFR48165.1"/>
    </source>
</evidence>
<dbReference type="EMBL" id="FOYQ01000002">
    <property type="protein sequence ID" value="SFR48165.1"/>
    <property type="molecule type" value="Genomic_DNA"/>
</dbReference>
<dbReference type="InterPro" id="IPR045921">
    <property type="entry name" value="DUF6340"/>
</dbReference>
<dbReference type="RefSeq" id="WP_143099961.1">
    <property type="nucleotide sequence ID" value="NZ_FOYQ01000002.1"/>
</dbReference>
<keyword evidence="3" id="KW-1185">Reference proteome</keyword>
<dbReference type="STRING" id="400055.SAMN04490243_2038"/>